<dbReference type="PROSITE" id="PS51671">
    <property type="entry name" value="ACT"/>
    <property type="match status" value="1"/>
</dbReference>
<feature type="active site" evidence="3">
    <location>
        <position position="226"/>
    </location>
</feature>
<proteinExistence type="inferred from homology"/>
<dbReference type="Gene3D" id="3.40.50.170">
    <property type="entry name" value="Formyl transferase, N-terminal domain"/>
    <property type="match status" value="1"/>
</dbReference>
<dbReference type="SUPFAM" id="SSF53328">
    <property type="entry name" value="Formyltransferase"/>
    <property type="match status" value="1"/>
</dbReference>
<dbReference type="PANTHER" id="PTHR42706">
    <property type="entry name" value="FORMYLTETRAHYDROFOLATE DEFORMYLASE"/>
    <property type="match status" value="1"/>
</dbReference>
<dbReference type="InterPro" id="IPR002912">
    <property type="entry name" value="ACT_dom"/>
</dbReference>
<evidence type="ECO:0000256" key="1">
    <source>
        <dbReference type="ARBA" id="ARBA00022563"/>
    </source>
</evidence>
<name>A0A0A0BF64_9GAMM</name>
<dbReference type="SUPFAM" id="SSF55021">
    <property type="entry name" value="ACT-like"/>
    <property type="match status" value="1"/>
</dbReference>
<dbReference type="InterPro" id="IPR004810">
    <property type="entry name" value="PurU"/>
</dbReference>
<dbReference type="InterPro" id="IPR036477">
    <property type="entry name" value="Formyl_transf_N_sf"/>
</dbReference>
<keyword evidence="2 3" id="KW-0378">Hydrolase</keyword>
<dbReference type="AlphaFoldDB" id="A0A0A0BF64"/>
<dbReference type="PIRSF" id="PIRSF036480">
    <property type="entry name" value="FormyFH4_hydr"/>
    <property type="match status" value="1"/>
</dbReference>
<dbReference type="InterPro" id="IPR044074">
    <property type="entry name" value="PurU_ACT"/>
</dbReference>
<dbReference type="Pfam" id="PF00551">
    <property type="entry name" value="Formyl_trans_N"/>
    <property type="match status" value="1"/>
</dbReference>
<dbReference type="InterPro" id="IPR045865">
    <property type="entry name" value="ACT-like_dom_sf"/>
</dbReference>
<comment type="similarity">
    <text evidence="3">Belongs to the PurU family.</text>
</comment>
<dbReference type="InterPro" id="IPR041729">
    <property type="entry name" value="Formyl-FH4-Hydrolase_C"/>
</dbReference>
<protein>
    <recommendedName>
        <fullName evidence="3 4">Formyltetrahydrofolate deformylase</fullName>
        <ecNumber evidence="3 4">3.5.1.10</ecNumber>
    </recommendedName>
    <alternativeName>
        <fullName evidence="3">Formyl-FH(4) hydrolase</fullName>
    </alternativeName>
</protein>
<dbReference type="PANTHER" id="PTHR42706:SF1">
    <property type="entry name" value="FORMYLTETRAHYDROFOLATE DEFORMYLASE 2, MITOCHONDRIAL"/>
    <property type="match status" value="1"/>
</dbReference>
<evidence type="ECO:0000256" key="3">
    <source>
        <dbReference type="HAMAP-Rule" id="MF_01927"/>
    </source>
</evidence>
<reference evidence="6 7" key="1">
    <citation type="submission" date="2014-09" db="EMBL/GenBank/DDBJ databases">
        <authorList>
            <person name="Grob C."/>
            <person name="Taubert M."/>
            <person name="Howat A.M."/>
            <person name="Burns O.J."/>
            <person name="Dixon J.L."/>
            <person name="Chen Y."/>
            <person name="Murrell J.C."/>
        </authorList>
    </citation>
    <scope>NUCLEOTIDE SEQUENCE [LARGE SCALE GENOMIC DNA]</scope>
    <source>
        <strain evidence="6">L4</strain>
    </source>
</reference>
<dbReference type="Pfam" id="PF01842">
    <property type="entry name" value="ACT"/>
    <property type="match status" value="1"/>
</dbReference>
<dbReference type="UniPathway" id="UPA00074">
    <property type="reaction ID" value="UER00170"/>
</dbReference>
<evidence type="ECO:0000313" key="7">
    <source>
        <dbReference type="Proteomes" id="UP000029999"/>
    </source>
</evidence>
<sequence>MSSIVFLIQCTDQKGLVAGITSFFAERQFNILHCQQYTDVEIGQYFMRIKLEDEGTLPHEQLEAEFESFAQTVNLSWSVRYSETPYRVALLVTRASHCPYDLLLREYEGELKCDIPLIIGNHKDLEQMARQFDKPFYHLPISKETKLEQEAAIKKLLTEYDIDLVVMARYMQILSEQFVQEFAGKVINIHHGFLPAFQGARPYHQAYERGVKIIGATAHYATADLDEGPIIEQDVQRVMHDNSPEDLVMVGKDIERMVLARAVKAHIEHRIIISGRRTIVFSEGA</sequence>
<dbReference type="Gene3D" id="3.30.70.260">
    <property type="match status" value="1"/>
</dbReference>
<dbReference type="GO" id="GO:0006730">
    <property type="term" value="P:one-carbon metabolic process"/>
    <property type="evidence" value="ECO:0007669"/>
    <property type="project" value="UniProtKB-KW"/>
</dbReference>
<comment type="catalytic activity">
    <reaction evidence="3">
        <text>(6R)-10-formyltetrahydrofolate + H2O = (6S)-5,6,7,8-tetrahydrofolate + formate + H(+)</text>
        <dbReference type="Rhea" id="RHEA:19833"/>
        <dbReference type="ChEBI" id="CHEBI:15377"/>
        <dbReference type="ChEBI" id="CHEBI:15378"/>
        <dbReference type="ChEBI" id="CHEBI:15740"/>
        <dbReference type="ChEBI" id="CHEBI:57453"/>
        <dbReference type="ChEBI" id="CHEBI:195366"/>
        <dbReference type="EC" id="3.5.1.10"/>
    </reaction>
</comment>
<dbReference type="GO" id="GO:0006189">
    <property type="term" value="P:'de novo' IMP biosynthetic process"/>
    <property type="evidence" value="ECO:0007669"/>
    <property type="project" value="UniProtKB-UniRule"/>
</dbReference>
<evidence type="ECO:0000259" key="5">
    <source>
        <dbReference type="PROSITE" id="PS51671"/>
    </source>
</evidence>
<keyword evidence="3" id="KW-0658">Purine biosynthesis</keyword>
<dbReference type="PRINTS" id="PR01575">
    <property type="entry name" value="FFH4HYDRLASE"/>
</dbReference>
<dbReference type="STRING" id="392484.LP43_1747"/>
<dbReference type="HAMAP" id="MF_01927">
    <property type="entry name" value="PurU"/>
    <property type="match status" value="1"/>
</dbReference>
<organism evidence="6 7">
    <name type="scientific">Methylophaga thiooxydans</name>
    <dbReference type="NCBI Taxonomy" id="392484"/>
    <lineage>
        <taxon>Bacteria</taxon>
        <taxon>Pseudomonadati</taxon>
        <taxon>Pseudomonadota</taxon>
        <taxon>Gammaproteobacteria</taxon>
        <taxon>Thiotrichales</taxon>
        <taxon>Piscirickettsiaceae</taxon>
        <taxon>Methylophaga</taxon>
    </lineage>
</organism>
<dbReference type="NCBIfam" id="NF004684">
    <property type="entry name" value="PRK06027.1"/>
    <property type="match status" value="1"/>
</dbReference>
<dbReference type="InterPro" id="IPR002376">
    <property type="entry name" value="Formyl_transf_N"/>
</dbReference>
<comment type="function">
    <text evidence="3">Catalyzes the hydrolysis of 10-formyltetrahydrofolate (formyl-FH4) to formate and tetrahydrofolate (FH4).</text>
</comment>
<dbReference type="CDD" id="cd04875">
    <property type="entry name" value="ACT_F4HF-DF"/>
    <property type="match status" value="1"/>
</dbReference>
<evidence type="ECO:0000256" key="2">
    <source>
        <dbReference type="ARBA" id="ARBA00022801"/>
    </source>
</evidence>
<keyword evidence="1 3" id="KW-0554">One-carbon metabolism</keyword>
<gene>
    <name evidence="3" type="primary">purU</name>
    <name evidence="6" type="ORF">LP43_1747</name>
</gene>
<dbReference type="EMBL" id="JRQD01000004">
    <property type="protein sequence ID" value="KGM06525.1"/>
    <property type="molecule type" value="Genomic_DNA"/>
</dbReference>
<dbReference type="CDD" id="cd08648">
    <property type="entry name" value="FMT_core_Formyl-FH4-Hydrolase_C"/>
    <property type="match status" value="1"/>
</dbReference>
<dbReference type="NCBIfam" id="TIGR00655">
    <property type="entry name" value="PurU"/>
    <property type="match status" value="1"/>
</dbReference>
<comment type="caution">
    <text evidence="6">The sequence shown here is derived from an EMBL/GenBank/DDBJ whole genome shotgun (WGS) entry which is preliminary data.</text>
</comment>
<dbReference type="RefSeq" id="WP_036314295.1">
    <property type="nucleotide sequence ID" value="NZ_JADFAB010000025.1"/>
</dbReference>
<feature type="domain" description="ACT" evidence="5">
    <location>
        <begin position="5"/>
        <end position="84"/>
    </location>
</feature>
<accession>A0A0A0BF64</accession>
<dbReference type="EC" id="3.5.1.10" evidence="3 4"/>
<evidence type="ECO:0000256" key="4">
    <source>
        <dbReference type="NCBIfam" id="TIGR00655"/>
    </source>
</evidence>
<dbReference type="GO" id="GO:0008864">
    <property type="term" value="F:formyltetrahydrofolate deformylase activity"/>
    <property type="evidence" value="ECO:0007669"/>
    <property type="project" value="UniProtKB-UniRule"/>
</dbReference>
<comment type="pathway">
    <text evidence="3">Purine metabolism; IMP biosynthesis via de novo pathway; formate from 10-formyl-5,6,7,8-tetrahydrofolate: step 1/1.</text>
</comment>
<evidence type="ECO:0000313" key="6">
    <source>
        <dbReference type="EMBL" id="KGM06525.1"/>
    </source>
</evidence>
<dbReference type="Proteomes" id="UP000029999">
    <property type="component" value="Unassembled WGS sequence"/>
</dbReference>